<dbReference type="Gene3D" id="3.30.530.20">
    <property type="match status" value="1"/>
</dbReference>
<dbReference type="AlphaFoldDB" id="A0A7Z0WED2"/>
<gene>
    <name evidence="1" type="ORF">BLA60_36665</name>
</gene>
<evidence type="ECO:0008006" key="3">
    <source>
        <dbReference type="Google" id="ProtNLM"/>
    </source>
</evidence>
<sequence>MGHEFNQTDRIEVPADPEQVWQAIATGPGIDSWFMGRNDVDEATATVRQSFGDFRPTYRISEWEPMRRLAYANEPGPDGRFVAYEFLIEGRDRSSTVLRMATSGFLPGDDWNDEFEAMRLGFEMFFSTLLQCLLHFPGRTALPLTVFGPSITDWPATWHALRDRLGLSEQVRAGDPLVLTGPTGPTETGEVYFVNEQTLGLRTPEAIYRFMQGFGGSIIACHSMFSADYTEDERRVAEKVWRAWFDNLLSGKENSR</sequence>
<dbReference type="CDD" id="cd07814">
    <property type="entry name" value="SRPBCC_CalC_Aha1-like"/>
    <property type="match status" value="1"/>
</dbReference>
<dbReference type="SUPFAM" id="SSF55961">
    <property type="entry name" value="Bet v1-like"/>
    <property type="match status" value="1"/>
</dbReference>
<evidence type="ECO:0000313" key="1">
    <source>
        <dbReference type="EMBL" id="OLF05359.1"/>
    </source>
</evidence>
<keyword evidence="2" id="KW-1185">Reference proteome</keyword>
<comment type="caution">
    <text evidence="1">The sequence shown here is derived from an EMBL/GenBank/DDBJ whole genome shotgun (WGS) entry which is preliminary data.</text>
</comment>
<dbReference type="RefSeq" id="WP_075137672.1">
    <property type="nucleotide sequence ID" value="NZ_MSIF01000030.1"/>
</dbReference>
<accession>A0A7Z0WED2</accession>
<dbReference type="InterPro" id="IPR023393">
    <property type="entry name" value="START-like_dom_sf"/>
</dbReference>
<name>A0A7Z0WED2_9PSEU</name>
<dbReference type="Proteomes" id="UP000185696">
    <property type="component" value="Unassembled WGS sequence"/>
</dbReference>
<protein>
    <recommendedName>
        <fullName evidence="3">Activator of Hsp90 ATPase-like protein</fullName>
    </recommendedName>
</protein>
<proteinExistence type="predicted"/>
<dbReference type="OrthoDB" id="8417725at2"/>
<dbReference type="EMBL" id="MSIF01000030">
    <property type="protein sequence ID" value="OLF05359.1"/>
    <property type="molecule type" value="Genomic_DNA"/>
</dbReference>
<evidence type="ECO:0000313" key="2">
    <source>
        <dbReference type="Proteomes" id="UP000185696"/>
    </source>
</evidence>
<reference evidence="1 2" key="1">
    <citation type="submission" date="2016-12" db="EMBL/GenBank/DDBJ databases">
        <title>The draft genome sequence of Actinophytocola xinjiangensis.</title>
        <authorList>
            <person name="Wang W."/>
            <person name="Yuan L."/>
        </authorList>
    </citation>
    <scope>NUCLEOTIDE SEQUENCE [LARGE SCALE GENOMIC DNA]</scope>
    <source>
        <strain evidence="1 2">CGMCC 4.4663</strain>
    </source>
</reference>
<organism evidence="1 2">
    <name type="scientific">Actinophytocola xinjiangensis</name>
    <dbReference type="NCBI Taxonomy" id="485602"/>
    <lineage>
        <taxon>Bacteria</taxon>
        <taxon>Bacillati</taxon>
        <taxon>Actinomycetota</taxon>
        <taxon>Actinomycetes</taxon>
        <taxon>Pseudonocardiales</taxon>
        <taxon>Pseudonocardiaceae</taxon>
    </lineage>
</organism>